<keyword evidence="13" id="KW-1185">Reference proteome</keyword>
<dbReference type="GO" id="GO:0003861">
    <property type="term" value="F:3-isopropylmalate dehydratase activity"/>
    <property type="evidence" value="ECO:0007669"/>
    <property type="project" value="UniProtKB-EC"/>
</dbReference>
<evidence type="ECO:0000256" key="2">
    <source>
        <dbReference type="ARBA" id="ARBA00002695"/>
    </source>
</evidence>
<comment type="similarity">
    <text evidence="4 10">Belongs to the LeuD family. LeuD type 1 subfamily.</text>
</comment>
<dbReference type="NCBIfam" id="TIGR00171">
    <property type="entry name" value="leuD"/>
    <property type="match status" value="1"/>
</dbReference>
<dbReference type="InterPro" id="IPR004431">
    <property type="entry name" value="3-IsopropMal_deHydase_ssu"/>
</dbReference>
<keyword evidence="8 10" id="KW-0456">Lyase</keyword>
<keyword evidence="9 10" id="KW-0100">Branched-chain amino acid biosynthesis</keyword>
<accession>A0ABS5EC96</accession>
<dbReference type="Gene3D" id="3.20.19.10">
    <property type="entry name" value="Aconitase, domain 4"/>
    <property type="match status" value="1"/>
</dbReference>
<evidence type="ECO:0000256" key="1">
    <source>
        <dbReference type="ARBA" id="ARBA00000491"/>
    </source>
</evidence>
<dbReference type="Pfam" id="PF00694">
    <property type="entry name" value="Aconitase_C"/>
    <property type="match status" value="1"/>
</dbReference>
<keyword evidence="6 10" id="KW-0432">Leucine biosynthesis</keyword>
<dbReference type="PANTHER" id="PTHR43345:SF5">
    <property type="entry name" value="3-ISOPROPYLMALATE DEHYDRATASE SMALL SUBUNIT"/>
    <property type="match status" value="1"/>
</dbReference>
<evidence type="ECO:0000256" key="7">
    <source>
        <dbReference type="ARBA" id="ARBA00022605"/>
    </source>
</evidence>
<comment type="catalytic activity">
    <reaction evidence="1 10">
        <text>(2R,3S)-3-isopropylmalate = (2S)-2-isopropylmalate</text>
        <dbReference type="Rhea" id="RHEA:32287"/>
        <dbReference type="ChEBI" id="CHEBI:1178"/>
        <dbReference type="ChEBI" id="CHEBI:35121"/>
        <dbReference type="EC" id="4.2.1.33"/>
    </reaction>
</comment>
<dbReference type="InterPro" id="IPR033940">
    <property type="entry name" value="IPMI_Swivel"/>
</dbReference>
<keyword evidence="7 10" id="KW-0028">Amino-acid biosynthesis</keyword>
<dbReference type="EMBL" id="JAAEDI010000003">
    <property type="protein sequence ID" value="MBR0648640.1"/>
    <property type="molecule type" value="Genomic_DNA"/>
</dbReference>
<organism evidence="12 13">
    <name type="scientific">Neoroseomonas terrae</name>
    <dbReference type="NCBI Taxonomy" id="424799"/>
    <lineage>
        <taxon>Bacteria</taxon>
        <taxon>Pseudomonadati</taxon>
        <taxon>Pseudomonadota</taxon>
        <taxon>Alphaproteobacteria</taxon>
        <taxon>Acetobacterales</taxon>
        <taxon>Acetobacteraceae</taxon>
        <taxon>Neoroseomonas</taxon>
    </lineage>
</organism>
<comment type="caution">
    <text evidence="12">The sequence shown here is derived from an EMBL/GenBank/DDBJ whole genome shotgun (WGS) entry which is preliminary data.</text>
</comment>
<dbReference type="InterPro" id="IPR050075">
    <property type="entry name" value="LeuD"/>
</dbReference>
<dbReference type="Proteomes" id="UP000698752">
    <property type="component" value="Unassembled WGS sequence"/>
</dbReference>
<comment type="pathway">
    <text evidence="3 10">Amino-acid biosynthesis; L-leucine biosynthesis; L-leucine from 3-methyl-2-oxobutanoate: step 2/4.</text>
</comment>
<dbReference type="InterPro" id="IPR000573">
    <property type="entry name" value="AconitaseA/IPMdHydase_ssu_swvl"/>
</dbReference>
<dbReference type="EC" id="4.2.1.33" evidence="10"/>
<reference evidence="13" key="1">
    <citation type="journal article" date="2021" name="Syst. Appl. Microbiol.">
        <title>Roseomonas hellenica sp. nov., isolated from roots of wild-growing Alkanna tinctoria.</title>
        <authorList>
            <person name="Rat A."/>
            <person name="Naranjo H.D."/>
            <person name="Lebbe L."/>
            <person name="Cnockaert M."/>
            <person name="Krigas N."/>
            <person name="Grigoriadou K."/>
            <person name="Maloupa E."/>
            <person name="Willems A."/>
        </authorList>
    </citation>
    <scope>NUCLEOTIDE SEQUENCE [LARGE SCALE GENOMIC DNA]</scope>
    <source>
        <strain evidence="13">LMG 31159</strain>
    </source>
</reference>
<evidence type="ECO:0000256" key="9">
    <source>
        <dbReference type="ARBA" id="ARBA00023304"/>
    </source>
</evidence>
<protein>
    <recommendedName>
        <fullName evidence="10">3-isopropylmalate dehydratase small subunit</fullName>
        <ecNumber evidence="10">4.2.1.33</ecNumber>
    </recommendedName>
    <alternativeName>
        <fullName evidence="10">Alpha-IPM isomerase</fullName>
        <shortName evidence="10">IPMI</shortName>
    </alternativeName>
    <alternativeName>
        <fullName evidence="10">Isopropylmalate isomerase</fullName>
    </alternativeName>
</protein>
<evidence type="ECO:0000256" key="3">
    <source>
        <dbReference type="ARBA" id="ARBA00004729"/>
    </source>
</evidence>
<comment type="function">
    <text evidence="2 10">Catalyzes the isomerization between 2-isopropylmalate and 3-isopropylmalate, via the formation of 2-isopropylmaleate.</text>
</comment>
<evidence type="ECO:0000313" key="13">
    <source>
        <dbReference type="Proteomes" id="UP000698752"/>
    </source>
</evidence>
<evidence type="ECO:0000256" key="6">
    <source>
        <dbReference type="ARBA" id="ARBA00022430"/>
    </source>
</evidence>
<sequence>MEPFTLLTGIAAPLDRPNVDTDQIAPARFLRRPRKEGYRDILFHDLRFSAPGEEYPDFVLNQPAFRQASILVADRNFGGGSSREQAVWSLVDYGIRCVIAESFGDIFWENSVKGGLLLIRQDEATLAGWRDQLRAAPGSTMSIDLDAQTISQPDGTSVAFEVEIARKRRLLLGLDDIGITLRHQDAILTAETAYRARHPWLFDRAAPG</sequence>
<evidence type="ECO:0000259" key="11">
    <source>
        <dbReference type="Pfam" id="PF00694"/>
    </source>
</evidence>
<evidence type="ECO:0000256" key="8">
    <source>
        <dbReference type="ARBA" id="ARBA00023239"/>
    </source>
</evidence>
<dbReference type="SUPFAM" id="SSF52016">
    <property type="entry name" value="LeuD/IlvD-like"/>
    <property type="match status" value="1"/>
</dbReference>
<dbReference type="InterPro" id="IPR015928">
    <property type="entry name" value="Aconitase/3IPM_dehydase_swvl"/>
</dbReference>
<comment type="subunit">
    <text evidence="5 10">Heterodimer of LeuC and LeuD.</text>
</comment>
<evidence type="ECO:0000256" key="10">
    <source>
        <dbReference type="HAMAP-Rule" id="MF_01031"/>
    </source>
</evidence>
<dbReference type="PANTHER" id="PTHR43345">
    <property type="entry name" value="3-ISOPROPYLMALATE DEHYDRATASE SMALL SUBUNIT 2-RELATED-RELATED"/>
    <property type="match status" value="1"/>
</dbReference>
<dbReference type="NCBIfam" id="NF002458">
    <property type="entry name" value="PRK01641.1"/>
    <property type="match status" value="1"/>
</dbReference>
<name>A0ABS5EC96_9PROT</name>
<evidence type="ECO:0000256" key="4">
    <source>
        <dbReference type="ARBA" id="ARBA00009845"/>
    </source>
</evidence>
<evidence type="ECO:0000256" key="5">
    <source>
        <dbReference type="ARBA" id="ARBA00011271"/>
    </source>
</evidence>
<dbReference type="RefSeq" id="WP_211865983.1">
    <property type="nucleotide sequence ID" value="NZ_JAAEDI010000003.1"/>
</dbReference>
<feature type="domain" description="Aconitase A/isopropylmalate dehydratase small subunit swivel" evidence="11">
    <location>
        <begin position="1"/>
        <end position="123"/>
    </location>
</feature>
<proteinExistence type="inferred from homology"/>
<dbReference type="CDD" id="cd01577">
    <property type="entry name" value="IPMI_Swivel"/>
    <property type="match status" value="1"/>
</dbReference>
<evidence type="ECO:0000313" key="12">
    <source>
        <dbReference type="EMBL" id="MBR0648640.1"/>
    </source>
</evidence>
<dbReference type="HAMAP" id="MF_01031">
    <property type="entry name" value="LeuD_type1"/>
    <property type="match status" value="1"/>
</dbReference>
<gene>
    <name evidence="10 12" type="primary">leuD</name>
    <name evidence="12" type="ORF">GXW78_03120</name>
</gene>